<gene>
    <name evidence="6" type="ORF">A3F83_09325</name>
</gene>
<dbReference type="GO" id="GO:0008483">
    <property type="term" value="F:transaminase activity"/>
    <property type="evidence" value="ECO:0007669"/>
    <property type="project" value="TreeGrafter"/>
</dbReference>
<comment type="caution">
    <text evidence="6">The sequence shown here is derived from an EMBL/GenBank/DDBJ whole genome shotgun (WGS) entry which is preliminary data.</text>
</comment>
<dbReference type="InterPro" id="IPR015421">
    <property type="entry name" value="PyrdxlP-dep_Trfase_major"/>
</dbReference>
<feature type="modified residue" description="N6-(pyridoxal phosphate)lysine" evidence="4">
    <location>
        <position position="186"/>
    </location>
</feature>
<dbReference type="STRING" id="1817867.A3F83_09325"/>
<reference evidence="6 7" key="1">
    <citation type="journal article" date="2016" name="Nat. Commun.">
        <title>Thousands of microbial genomes shed light on interconnected biogeochemical processes in an aquifer system.</title>
        <authorList>
            <person name="Anantharaman K."/>
            <person name="Brown C.T."/>
            <person name="Hug L.A."/>
            <person name="Sharon I."/>
            <person name="Castelle C.J."/>
            <person name="Probst A.J."/>
            <person name="Thomas B.C."/>
            <person name="Singh A."/>
            <person name="Wilkins M.J."/>
            <person name="Karaoz U."/>
            <person name="Brodie E.L."/>
            <person name="Williams K.H."/>
            <person name="Hubbard S.S."/>
            <person name="Banfield J.F."/>
        </authorList>
    </citation>
    <scope>NUCLEOTIDE SEQUENCE [LARGE SCALE GENOMIC DNA]</scope>
</reference>
<evidence type="ECO:0000256" key="1">
    <source>
        <dbReference type="ARBA" id="ARBA00022898"/>
    </source>
</evidence>
<evidence type="ECO:0000256" key="3">
    <source>
        <dbReference type="PIRSR" id="PIRSR000390-1"/>
    </source>
</evidence>
<organism evidence="6 7">
    <name type="scientific">Candidatus Glassbacteria bacterium RIFCSPLOWO2_12_FULL_58_11</name>
    <dbReference type="NCBI Taxonomy" id="1817867"/>
    <lineage>
        <taxon>Bacteria</taxon>
        <taxon>Candidatus Glassiibacteriota</taxon>
    </lineage>
</organism>
<evidence type="ECO:0000256" key="2">
    <source>
        <dbReference type="ARBA" id="ARBA00037999"/>
    </source>
</evidence>
<comment type="similarity">
    <text evidence="2 5">Belongs to the DegT/DnrJ/EryC1 family.</text>
</comment>
<feature type="active site" description="Proton acceptor" evidence="3">
    <location>
        <position position="186"/>
    </location>
</feature>
<dbReference type="FunFam" id="3.40.640.10:FF:000089">
    <property type="entry name" value="Aminotransferase, DegT/DnrJ/EryC1/StrS family"/>
    <property type="match status" value="1"/>
</dbReference>
<dbReference type="GO" id="GO:0030170">
    <property type="term" value="F:pyridoxal phosphate binding"/>
    <property type="evidence" value="ECO:0007669"/>
    <property type="project" value="UniProtKB-ARBA"/>
</dbReference>
<protein>
    <submittedName>
        <fullName evidence="6">Erythromycin biosynthesis sensory transduction protein eryC1</fullName>
    </submittedName>
</protein>
<dbReference type="Pfam" id="PF01041">
    <property type="entry name" value="DegT_DnrJ_EryC1"/>
    <property type="match status" value="1"/>
</dbReference>
<dbReference type="CDD" id="cd00616">
    <property type="entry name" value="AHBA_syn"/>
    <property type="match status" value="1"/>
</dbReference>
<evidence type="ECO:0000313" key="6">
    <source>
        <dbReference type="EMBL" id="OGG03361.1"/>
    </source>
</evidence>
<evidence type="ECO:0000256" key="5">
    <source>
        <dbReference type="RuleBase" id="RU004508"/>
    </source>
</evidence>
<dbReference type="PANTHER" id="PTHR30244">
    <property type="entry name" value="TRANSAMINASE"/>
    <property type="match status" value="1"/>
</dbReference>
<sequence>MTIPFMNLARQNQALKAEYTAAFERVLQSGGFILGKEVSAFEEEFAAYQGVAHCLGTSSGTTALHLALVALGIGPGDEVITVPNSFVATAEAIAHSGAQPVFVDIDPDTYQMDAGLIEKALTRRTKAIMPVHLYGAPAPMERIVKIAHKHGLEIIEDAAQAHGTGLNGKRVGGFGRAAAFSFYPGKNLGALGDGGAVVTNDSALHEKMRLLRDHGSARKYYHEYIGYNYRMDALKGALLSIKLRHLDNWTAIRNQRVALYRELLAGTTLKLPVEPHGARCVYHLFVVQVEARGKMIEFLNGRGVSTGIHYPVPIHLQKAFSGLGYKAGDFPVTERAAERILSLPLCADITEDEVRQVCQAVIEGLQ</sequence>
<evidence type="ECO:0000256" key="4">
    <source>
        <dbReference type="PIRSR" id="PIRSR000390-2"/>
    </source>
</evidence>
<dbReference type="Gene3D" id="3.90.1150.10">
    <property type="entry name" value="Aspartate Aminotransferase, domain 1"/>
    <property type="match status" value="1"/>
</dbReference>
<name>A0A1F5YT24_9BACT</name>
<dbReference type="GO" id="GO:0000271">
    <property type="term" value="P:polysaccharide biosynthetic process"/>
    <property type="evidence" value="ECO:0007669"/>
    <property type="project" value="TreeGrafter"/>
</dbReference>
<accession>A0A1F5YT24</accession>
<evidence type="ECO:0000313" key="7">
    <source>
        <dbReference type="Proteomes" id="UP000179129"/>
    </source>
</evidence>
<dbReference type="PANTHER" id="PTHR30244:SF36">
    <property type="entry name" value="3-OXO-GLUCOSE-6-PHOSPHATE:GLUTAMATE AMINOTRANSFERASE"/>
    <property type="match status" value="1"/>
</dbReference>
<dbReference type="InterPro" id="IPR015424">
    <property type="entry name" value="PyrdxlP-dep_Trfase"/>
</dbReference>
<dbReference type="SUPFAM" id="SSF53383">
    <property type="entry name" value="PLP-dependent transferases"/>
    <property type="match status" value="1"/>
</dbReference>
<keyword evidence="1 4" id="KW-0663">Pyridoxal phosphate</keyword>
<dbReference type="Gene3D" id="3.40.640.10">
    <property type="entry name" value="Type I PLP-dependent aspartate aminotransferase-like (Major domain)"/>
    <property type="match status" value="1"/>
</dbReference>
<dbReference type="InterPro" id="IPR000653">
    <property type="entry name" value="DegT/StrS_aminotransferase"/>
</dbReference>
<dbReference type="EMBL" id="MFIX01000147">
    <property type="protein sequence ID" value="OGG03361.1"/>
    <property type="molecule type" value="Genomic_DNA"/>
</dbReference>
<dbReference type="InterPro" id="IPR015422">
    <property type="entry name" value="PyrdxlP-dep_Trfase_small"/>
</dbReference>
<proteinExistence type="inferred from homology"/>
<dbReference type="PIRSF" id="PIRSF000390">
    <property type="entry name" value="PLP_StrS"/>
    <property type="match status" value="1"/>
</dbReference>
<dbReference type="AlphaFoldDB" id="A0A1F5YT24"/>
<dbReference type="Proteomes" id="UP000179129">
    <property type="component" value="Unassembled WGS sequence"/>
</dbReference>